<evidence type="ECO:0000313" key="2">
    <source>
        <dbReference type="EMBL" id="SFK68920.1"/>
    </source>
</evidence>
<keyword evidence="3" id="KW-1185">Reference proteome</keyword>
<evidence type="ECO:0000313" key="3">
    <source>
        <dbReference type="Proteomes" id="UP000199152"/>
    </source>
</evidence>
<feature type="region of interest" description="Disordered" evidence="1">
    <location>
        <begin position="23"/>
        <end position="112"/>
    </location>
</feature>
<sequence length="269" mass="28397">MTICSTCQWENDAGAGSCVGCGAALDGASAGTPAPPPPRPPEPPPPRPPPEVVEPEDVVPEPRQAPLGPVPISPGARPSPRVVEVPRGAPRPVDAARRARSAPHAPEMPARAPAPVRSIPVVVAPAGKRPAVRRRAGSGEADPVARVDTAPQPVLPGPGAQLCPSCGTSVAADRRFCRCGARLPSASQASSEPRIDAVAMRRSTFRRAQRLANHGRRPRYDVPLSWRTRFARAFVVLLVLGAVGSQVPPWGDDVRSWLDTRVQEAVPWQ</sequence>
<organism evidence="2 3">
    <name type="scientific">Geodermatophilus ruber</name>
    <dbReference type="NCBI Taxonomy" id="504800"/>
    <lineage>
        <taxon>Bacteria</taxon>
        <taxon>Bacillati</taxon>
        <taxon>Actinomycetota</taxon>
        <taxon>Actinomycetes</taxon>
        <taxon>Geodermatophilales</taxon>
        <taxon>Geodermatophilaceae</taxon>
        <taxon>Geodermatophilus</taxon>
    </lineage>
</organism>
<proteinExistence type="predicted"/>
<accession>A0A1I4BKN7</accession>
<dbReference type="EMBL" id="FOSW01000003">
    <property type="protein sequence ID" value="SFK68920.1"/>
    <property type="molecule type" value="Genomic_DNA"/>
</dbReference>
<dbReference type="AlphaFoldDB" id="A0A1I4BKN7"/>
<dbReference type="Proteomes" id="UP000199152">
    <property type="component" value="Unassembled WGS sequence"/>
</dbReference>
<gene>
    <name evidence="2" type="ORF">SAMN04488085_10372</name>
</gene>
<protein>
    <submittedName>
        <fullName evidence="2">Uncharacterized protein</fullName>
    </submittedName>
</protein>
<evidence type="ECO:0000256" key="1">
    <source>
        <dbReference type="SAM" id="MobiDB-lite"/>
    </source>
</evidence>
<name>A0A1I4BKN7_9ACTN</name>
<feature type="compositionally biased region" description="Pro residues" evidence="1">
    <location>
        <begin position="33"/>
        <end position="52"/>
    </location>
</feature>
<reference evidence="2 3" key="1">
    <citation type="submission" date="2016-10" db="EMBL/GenBank/DDBJ databases">
        <authorList>
            <person name="de Groot N.N."/>
        </authorList>
    </citation>
    <scope>NUCLEOTIDE SEQUENCE [LARGE SCALE GENOMIC DNA]</scope>
    <source>
        <strain evidence="2 3">DSM 45317</strain>
    </source>
</reference>
<dbReference type="InParanoid" id="A0A1I4BKN7"/>
<dbReference type="STRING" id="504800.SAMN04488085_10372"/>